<evidence type="ECO:0000256" key="1">
    <source>
        <dbReference type="SAM" id="SignalP"/>
    </source>
</evidence>
<keyword evidence="4" id="KW-1185">Reference proteome</keyword>
<proteinExistence type="predicted"/>
<organism evidence="3 4">
    <name type="scientific">Lentzea tibetensis</name>
    <dbReference type="NCBI Taxonomy" id="2591470"/>
    <lineage>
        <taxon>Bacteria</taxon>
        <taxon>Bacillati</taxon>
        <taxon>Actinomycetota</taxon>
        <taxon>Actinomycetes</taxon>
        <taxon>Pseudonocardiales</taxon>
        <taxon>Pseudonocardiaceae</taxon>
        <taxon>Lentzea</taxon>
    </lineage>
</organism>
<evidence type="ECO:0000313" key="3">
    <source>
        <dbReference type="EMBL" id="TWP46738.1"/>
    </source>
</evidence>
<name>A0A563EIU2_9PSEU</name>
<comment type="caution">
    <text evidence="3">The sequence shown here is derived from an EMBL/GenBank/DDBJ whole genome shotgun (WGS) entry which is preliminary data.</text>
</comment>
<feature type="signal peptide" evidence="1">
    <location>
        <begin position="1"/>
        <end position="19"/>
    </location>
</feature>
<dbReference type="GO" id="GO:0032259">
    <property type="term" value="P:methylation"/>
    <property type="evidence" value="ECO:0007669"/>
    <property type="project" value="UniProtKB-KW"/>
</dbReference>
<keyword evidence="3" id="KW-0808">Transferase</keyword>
<dbReference type="Gene3D" id="3.30.1360.200">
    <property type="match status" value="1"/>
</dbReference>
<dbReference type="InterPro" id="IPR054384">
    <property type="entry name" value="SecDF_P1_head"/>
</dbReference>
<evidence type="ECO:0000313" key="4">
    <source>
        <dbReference type="Proteomes" id="UP000316639"/>
    </source>
</evidence>
<protein>
    <submittedName>
        <fullName evidence="3">Precorrin-3B C(17)-methyltransferase</fullName>
    </submittedName>
</protein>
<dbReference type="Proteomes" id="UP000316639">
    <property type="component" value="Unassembled WGS sequence"/>
</dbReference>
<dbReference type="GO" id="GO:0008168">
    <property type="term" value="F:methyltransferase activity"/>
    <property type="evidence" value="ECO:0007669"/>
    <property type="project" value="UniProtKB-KW"/>
</dbReference>
<dbReference type="OrthoDB" id="5240379at2"/>
<feature type="chain" id="PRO_5039377896" evidence="1">
    <location>
        <begin position="20"/>
        <end position="197"/>
    </location>
</feature>
<dbReference type="RefSeq" id="WP_146358473.1">
    <property type="nucleotide sequence ID" value="NZ_VOBR01000030.1"/>
</dbReference>
<keyword evidence="3" id="KW-0489">Methyltransferase</keyword>
<accession>A0A563EIU2</accession>
<sequence>MSRVLLAVAALALAGCTTAITGDAQPAAESALAEFVFRPVLGEPLPAAAGSEANVSRQSRDPDQQKQAAEALDCAKPDPLTGLDDHELPLVTCDAKGDYKYVLGSVIFDGDAISKAEAAQNNDSNGWVLRLTFTAEGTSTWGEYTSTHVQEQVAIVLRTKVLSAPTIQAPILNGVTEISGDFSREDAERLADQLSGR</sequence>
<reference evidence="3 4" key="1">
    <citation type="submission" date="2019-07" db="EMBL/GenBank/DDBJ databases">
        <title>Lentzea xizangensis sp. nov., isolated from Qinghai-Tibetan Plateau Soils.</title>
        <authorList>
            <person name="Huang J."/>
        </authorList>
    </citation>
    <scope>NUCLEOTIDE SEQUENCE [LARGE SCALE GENOMIC DNA]</scope>
    <source>
        <strain evidence="3 4">FXJ1.1311</strain>
    </source>
</reference>
<dbReference type="EMBL" id="VOBR01000030">
    <property type="protein sequence ID" value="TWP46738.1"/>
    <property type="molecule type" value="Genomic_DNA"/>
</dbReference>
<dbReference type="Pfam" id="PF22599">
    <property type="entry name" value="SecDF_P1_head"/>
    <property type="match status" value="1"/>
</dbReference>
<keyword evidence="1" id="KW-0732">Signal</keyword>
<dbReference type="PROSITE" id="PS51257">
    <property type="entry name" value="PROKAR_LIPOPROTEIN"/>
    <property type="match status" value="1"/>
</dbReference>
<dbReference type="AlphaFoldDB" id="A0A563EIU2"/>
<gene>
    <name evidence="3" type="ORF">FKR81_34705</name>
</gene>
<feature type="domain" description="SecDF P1 head subdomain" evidence="2">
    <location>
        <begin position="100"/>
        <end position="195"/>
    </location>
</feature>
<evidence type="ECO:0000259" key="2">
    <source>
        <dbReference type="Pfam" id="PF22599"/>
    </source>
</evidence>